<evidence type="ECO:0000256" key="1">
    <source>
        <dbReference type="ARBA" id="ARBA00023157"/>
    </source>
</evidence>
<dbReference type="WBParaSite" id="maker-unitig_6430-snap-gene-0.2-mRNA-1">
    <property type="protein sequence ID" value="maker-unitig_6430-snap-gene-0.2-mRNA-1"/>
    <property type="gene ID" value="maker-unitig_6430-snap-gene-0.2"/>
</dbReference>
<evidence type="ECO:0000256" key="3">
    <source>
        <dbReference type="SAM" id="MobiDB-lite"/>
    </source>
</evidence>
<dbReference type="PANTHER" id="PTHR47537">
    <property type="entry name" value="CUBILIN"/>
    <property type="match status" value="1"/>
</dbReference>
<dbReference type="Pfam" id="PF00431">
    <property type="entry name" value="CUB"/>
    <property type="match status" value="1"/>
</dbReference>
<accession>A0A1I8FTL4</accession>
<dbReference type="CDD" id="cd00041">
    <property type="entry name" value="CUB"/>
    <property type="match status" value="2"/>
</dbReference>
<dbReference type="AlphaFoldDB" id="A0A1I8FTL4"/>
<feature type="compositionally biased region" description="Pro residues" evidence="3">
    <location>
        <begin position="318"/>
        <end position="343"/>
    </location>
</feature>
<evidence type="ECO:0000259" key="4">
    <source>
        <dbReference type="PROSITE" id="PS01180"/>
    </source>
</evidence>
<name>A0A1I8FTL4_9PLAT</name>
<evidence type="ECO:0000313" key="5">
    <source>
        <dbReference type="Proteomes" id="UP000095280"/>
    </source>
</evidence>
<organism evidence="5 6">
    <name type="scientific">Macrostomum lignano</name>
    <dbReference type="NCBI Taxonomy" id="282301"/>
    <lineage>
        <taxon>Eukaryota</taxon>
        <taxon>Metazoa</taxon>
        <taxon>Spiralia</taxon>
        <taxon>Lophotrochozoa</taxon>
        <taxon>Platyhelminthes</taxon>
        <taxon>Rhabditophora</taxon>
        <taxon>Macrostomorpha</taxon>
        <taxon>Macrostomida</taxon>
        <taxon>Macrostomidae</taxon>
        <taxon>Macrostomum</taxon>
    </lineage>
</organism>
<sequence>QYKSDGQPVPNSDCDQQFLSSQQTKSGRFFSPRHPQNYPPGIACTFVFRALPGERIRLDLQGLSLGSDTDADNGTGCRLADPPSQDRVLIFDSDKEDANLLASFSHPLRPRLPAAGDEHTGSGFAGRFAFVARHMLQPTQPMDRLAARSGAWRSRVSGKERAVTDKVLSIFIVALAKGAKFALEVASEEAVPGEVAMAGYPTKRPRQYSERQLQFFSSSGKKEARVTSPDFPSAYPPLTRVIYRTCGLDFAGDRLLIFDGYGADFSNRVSARCGSRSVDDFWSEGRYLTLEFRSDGVVGPGELGFAATYRFFRRSAVPPEPPRPSPAPPVSEPPAARPRPPQPSTAEASSPDCPAEPVVIRGSAPMSGVARTRDFPLGYRRGVCTWDLRAAGGERIVVELRHVDLEPAPATGGALSGLRLQRQELRGPGSGYKVPEGARQGAAGGGAPLAFCQVSRDHPVRVMSSSLGRLLVTFNATADSRTRGGLEFAYSFVRDFGVSGEFKVQNRSVGCYFEFRSWQSSTGSFTRLPHAYREAWPALCFLARPEERIRIEFTNYDTESSRLCLPGDSDYVLVEECHRPNYRLQTFCGKPEPGTAYSVTRRDLLPAAQLLVKLWHTQQTAEMKNLPFACARQHCRNCRRHTK</sequence>
<dbReference type="SUPFAM" id="SSF49854">
    <property type="entry name" value="Spermadhesin, CUB domain"/>
    <property type="match status" value="2"/>
</dbReference>
<dbReference type="SMART" id="SM00042">
    <property type="entry name" value="CUB"/>
    <property type="match status" value="1"/>
</dbReference>
<protein>
    <submittedName>
        <fullName evidence="6">CUB domain-containing protein</fullName>
    </submittedName>
</protein>
<dbReference type="InterPro" id="IPR035914">
    <property type="entry name" value="Sperma_CUB_dom_sf"/>
</dbReference>
<comment type="caution">
    <text evidence="2">Lacks conserved residue(s) required for the propagation of feature annotation.</text>
</comment>
<evidence type="ECO:0000313" key="6">
    <source>
        <dbReference type="WBParaSite" id="maker-unitig_6430-snap-gene-0.2-mRNA-1"/>
    </source>
</evidence>
<feature type="domain" description="CUB" evidence="4">
    <location>
        <begin position="14"/>
        <end position="77"/>
    </location>
</feature>
<dbReference type="PANTHER" id="PTHR47537:SF2">
    <property type="entry name" value="CUBILIN"/>
    <property type="match status" value="1"/>
</dbReference>
<dbReference type="InterPro" id="IPR000859">
    <property type="entry name" value="CUB_dom"/>
</dbReference>
<dbReference type="GO" id="GO:0005886">
    <property type="term" value="C:plasma membrane"/>
    <property type="evidence" value="ECO:0007669"/>
    <property type="project" value="TreeGrafter"/>
</dbReference>
<keyword evidence="1" id="KW-1015">Disulfide bond</keyword>
<dbReference type="Proteomes" id="UP000095280">
    <property type="component" value="Unplaced"/>
</dbReference>
<feature type="compositionally biased region" description="Polar residues" evidence="3">
    <location>
        <begin position="1"/>
        <end position="26"/>
    </location>
</feature>
<keyword evidence="5" id="KW-1185">Reference proteome</keyword>
<reference evidence="6" key="1">
    <citation type="submission" date="2016-11" db="UniProtKB">
        <authorList>
            <consortium name="WormBaseParasite"/>
        </authorList>
    </citation>
    <scope>IDENTIFICATION</scope>
</reference>
<evidence type="ECO:0000256" key="2">
    <source>
        <dbReference type="PROSITE-ProRule" id="PRU00059"/>
    </source>
</evidence>
<proteinExistence type="predicted"/>
<feature type="region of interest" description="Disordered" evidence="3">
    <location>
        <begin position="317"/>
        <end position="360"/>
    </location>
</feature>
<dbReference type="PROSITE" id="PS01180">
    <property type="entry name" value="CUB"/>
    <property type="match status" value="1"/>
</dbReference>
<dbReference type="Gene3D" id="2.60.120.290">
    <property type="entry name" value="Spermadhesin, CUB domain"/>
    <property type="match status" value="2"/>
</dbReference>
<feature type="region of interest" description="Disordered" evidence="3">
    <location>
        <begin position="1"/>
        <end position="36"/>
    </location>
</feature>
<dbReference type="InterPro" id="IPR053207">
    <property type="entry name" value="Non-NMDA_GluR_Accessory"/>
</dbReference>